<dbReference type="PANTHER" id="PTHR31616:SF0">
    <property type="entry name" value="GLUCAN 1,4-ALPHA-GLUCOSIDASE"/>
    <property type="match status" value="1"/>
</dbReference>
<dbReference type="PANTHER" id="PTHR31616">
    <property type="entry name" value="TREHALASE"/>
    <property type="match status" value="1"/>
</dbReference>
<gene>
    <name evidence="3" type="ORF">I2501_00660</name>
</gene>
<comment type="caution">
    <text evidence="3">The sequence shown here is derived from an EMBL/GenBank/DDBJ whole genome shotgun (WGS) entry which is preliminary data.</text>
</comment>
<dbReference type="InterPro" id="IPR012341">
    <property type="entry name" value="6hp_glycosidase-like_sf"/>
</dbReference>
<keyword evidence="3" id="KW-0378">Hydrolase</keyword>
<reference evidence="3" key="1">
    <citation type="submission" date="2020-11" db="EMBL/GenBank/DDBJ databases">
        <title>Isolation and identification of active actinomycetes.</title>
        <authorList>
            <person name="Yu B."/>
        </authorList>
    </citation>
    <scope>NUCLEOTIDE SEQUENCE</scope>
    <source>
        <strain evidence="3">NEAU-YB345</strain>
    </source>
</reference>
<protein>
    <submittedName>
        <fullName evidence="3">Glycoside hydrolase family 15 protein</fullName>
    </submittedName>
</protein>
<dbReference type="Gene3D" id="1.50.10.10">
    <property type="match status" value="1"/>
</dbReference>
<dbReference type="RefSeq" id="WP_196191744.1">
    <property type="nucleotide sequence ID" value="NZ_JADPRT010000001.1"/>
</dbReference>
<evidence type="ECO:0000313" key="4">
    <source>
        <dbReference type="Proteomes" id="UP000657385"/>
    </source>
</evidence>
<feature type="domain" description="GH15-like" evidence="1">
    <location>
        <begin position="226"/>
        <end position="603"/>
    </location>
</feature>
<dbReference type="GO" id="GO:0004553">
    <property type="term" value="F:hydrolase activity, hydrolyzing O-glycosyl compounds"/>
    <property type="evidence" value="ECO:0007669"/>
    <property type="project" value="UniProtKB-ARBA"/>
</dbReference>
<dbReference type="Proteomes" id="UP000657385">
    <property type="component" value="Unassembled WGS sequence"/>
</dbReference>
<feature type="domain" description="Trehalase-like N-terminal" evidence="2">
    <location>
        <begin position="2"/>
        <end position="135"/>
    </location>
</feature>
<dbReference type="SUPFAM" id="SSF48208">
    <property type="entry name" value="Six-hairpin glycosidases"/>
    <property type="match status" value="1"/>
</dbReference>
<name>A0A931FDI6_9ACTN</name>
<dbReference type="InterPro" id="IPR045582">
    <property type="entry name" value="Trehalase-like_N"/>
</dbReference>
<dbReference type="Pfam" id="PF19291">
    <property type="entry name" value="TREH_N"/>
    <property type="match status" value="1"/>
</dbReference>
<evidence type="ECO:0000259" key="1">
    <source>
        <dbReference type="Pfam" id="PF00723"/>
    </source>
</evidence>
<dbReference type="AlphaFoldDB" id="A0A931FDI6"/>
<dbReference type="Pfam" id="PF00723">
    <property type="entry name" value="Glyco_hydro_15"/>
    <property type="match status" value="1"/>
</dbReference>
<dbReference type="InterPro" id="IPR008928">
    <property type="entry name" value="6-hairpin_glycosidase_sf"/>
</dbReference>
<sequence length="615" mass="66968">MAGSIEEYALIGDLGTAALVGADGSVDWLCLPRFDSPSCFAALLGEERHGHWRLAPSAPDAALVDRRYLDDTLVLATHWRTPRGEARVLDFMPRRTREPRLVRIVEGLSGTVEMRGELRARFHYGRVMPWVRRTGHHRVAVAGPDALWLSVPTGVHTYGAGAGADGCTRSEFVVAAGQRTVFVLTWQPSHVATPSRFDAGQSLRQTVAGWERWSAACRYQGPWRAEVMRSLLTLKALSYEPTGGIVAAPTTSLPEWIGGDRNWDYRFCWLRDSSLTLAALLRGGYREEAASWRRWLLRAIAGDPARLQALYGVAGERALPESVADWLPGYRGSRPVRVGNAAVGQMQLDVYGEVADTLHRALTAGIPMERQVWSLFRSLMTAVAERWREPDEGLWEVRSERRHFTHSKVMCWVAADRAVRMAEQTRLPAPLDQWRALRDTIHADVCANGYDAGRGVFTQCYGGSQLDAAALLLAQTGFLPPTDPRVVRTVDAIRQDLAVDGFVRRYDVGGSDACDSTSASTSTAFSGGDGLRSPEGAFLACNFWLAEALALGGRPEEGAEVFARTAAVGGELGLLSEQWDPATGSQLGNAPQAFTHVALVNAAFALADTGGAGVD</sequence>
<evidence type="ECO:0000313" key="3">
    <source>
        <dbReference type="EMBL" id="MBF9066544.1"/>
    </source>
</evidence>
<organism evidence="3 4">
    <name type="scientific">Streptacidiphilus fuscans</name>
    <dbReference type="NCBI Taxonomy" id="2789292"/>
    <lineage>
        <taxon>Bacteria</taxon>
        <taxon>Bacillati</taxon>
        <taxon>Actinomycetota</taxon>
        <taxon>Actinomycetes</taxon>
        <taxon>Kitasatosporales</taxon>
        <taxon>Streptomycetaceae</taxon>
        <taxon>Streptacidiphilus</taxon>
    </lineage>
</organism>
<dbReference type="GO" id="GO:0005975">
    <property type="term" value="P:carbohydrate metabolic process"/>
    <property type="evidence" value="ECO:0007669"/>
    <property type="project" value="InterPro"/>
</dbReference>
<dbReference type="EMBL" id="JADPRT010000001">
    <property type="protein sequence ID" value="MBF9066544.1"/>
    <property type="molecule type" value="Genomic_DNA"/>
</dbReference>
<evidence type="ECO:0000259" key="2">
    <source>
        <dbReference type="Pfam" id="PF19291"/>
    </source>
</evidence>
<proteinExistence type="predicted"/>
<accession>A0A931FDI6</accession>
<keyword evidence="4" id="KW-1185">Reference proteome</keyword>
<dbReference type="InterPro" id="IPR011613">
    <property type="entry name" value="GH15-like"/>
</dbReference>